<organism evidence="2 3">
    <name type="scientific">Boletus reticuloceps</name>
    <dbReference type="NCBI Taxonomy" id="495285"/>
    <lineage>
        <taxon>Eukaryota</taxon>
        <taxon>Fungi</taxon>
        <taxon>Dikarya</taxon>
        <taxon>Basidiomycota</taxon>
        <taxon>Agaricomycotina</taxon>
        <taxon>Agaricomycetes</taxon>
        <taxon>Agaricomycetidae</taxon>
        <taxon>Boletales</taxon>
        <taxon>Boletineae</taxon>
        <taxon>Boletaceae</taxon>
        <taxon>Boletoideae</taxon>
        <taxon>Boletus</taxon>
    </lineage>
</organism>
<evidence type="ECO:0000256" key="1">
    <source>
        <dbReference type="SAM" id="MobiDB-lite"/>
    </source>
</evidence>
<dbReference type="OrthoDB" id="2668279at2759"/>
<dbReference type="EMBL" id="JAGFBS010000051">
    <property type="protein sequence ID" value="KAG6370419.1"/>
    <property type="molecule type" value="Genomic_DNA"/>
</dbReference>
<dbReference type="AlphaFoldDB" id="A0A8I2YEE1"/>
<protein>
    <submittedName>
        <fullName evidence="2">Uncharacterized protein</fullName>
    </submittedName>
</protein>
<evidence type="ECO:0000313" key="3">
    <source>
        <dbReference type="Proteomes" id="UP000683000"/>
    </source>
</evidence>
<proteinExistence type="predicted"/>
<sequence>MLLEDEPKTSKEETYQEALRAAYSREEEYKSVLHSMQSTVVLQSIYCDKLSEQLVAQEEVKKAKKKGQLVGDGLPRLLTGDEFYKRVVNHKKAMEDEKVASEIRRKQKEQQSNLFLAWKEADDARKKRNKEQKTAYHQQLALWNHEQEQAKTERRRVSWVKPKLGKLEAPLPKPGSRSIDEVEVAGDEGNDGNLDEGTDMGMDSSGEDGEL</sequence>
<gene>
    <name evidence="2" type="ORF">JVT61DRAFT_12031</name>
</gene>
<accession>A0A8I2YEE1</accession>
<name>A0A8I2YEE1_9AGAM</name>
<feature type="compositionally biased region" description="Acidic residues" evidence="1">
    <location>
        <begin position="181"/>
        <end position="198"/>
    </location>
</feature>
<keyword evidence="3" id="KW-1185">Reference proteome</keyword>
<evidence type="ECO:0000313" key="2">
    <source>
        <dbReference type="EMBL" id="KAG6370419.1"/>
    </source>
</evidence>
<reference evidence="2" key="1">
    <citation type="submission" date="2021-03" db="EMBL/GenBank/DDBJ databases">
        <title>Evolutionary innovations through gain and loss of genes in the ectomycorrhizal Boletales.</title>
        <authorList>
            <person name="Wu G."/>
            <person name="Miyauchi S."/>
            <person name="Morin E."/>
            <person name="Yang Z.-L."/>
            <person name="Xu J."/>
            <person name="Martin F.M."/>
        </authorList>
    </citation>
    <scope>NUCLEOTIDE SEQUENCE</scope>
    <source>
        <strain evidence="2">BR01</strain>
    </source>
</reference>
<feature type="region of interest" description="Disordered" evidence="1">
    <location>
        <begin position="164"/>
        <end position="211"/>
    </location>
</feature>
<dbReference type="Proteomes" id="UP000683000">
    <property type="component" value="Unassembled WGS sequence"/>
</dbReference>
<comment type="caution">
    <text evidence="2">The sequence shown here is derived from an EMBL/GenBank/DDBJ whole genome shotgun (WGS) entry which is preliminary data.</text>
</comment>